<feature type="region of interest" description="Disordered" evidence="1">
    <location>
        <begin position="31"/>
        <end position="143"/>
    </location>
</feature>
<protein>
    <submittedName>
        <fullName evidence="2">Uncharacterized protein</fullName>
    </submittedName>
</protein>
<gene>
    <name evidence="2" type="ORF">SPIL2461_LOCUS22426</name>
</gene>
<dbReference type="Proteomes" id="UP000649617">
    <property type="component" value="Unassembled WGS sequence"/>
</dbReference>
<evidence type="ECO:0000313" key="2">
    <source>
        <dbReference type="EMBL" id="CAE7765280.1"/>
    </source>
</evidence>
<feature type="compositionally biased region" description="Acidic residues" evidence="1">
    <location>
        <begin position="131"/>
        <end position="143"/>
    </location>
</feature>
<keyword evidence="3" id="KW-1185">Reference proteome</keyword>
<dbReference type="OrthoDB" id="435232at2759"/>
<feature type="region of interest" description="Disordered" evidence="1">
    <location>
        <begin position="1"/>
        <end position="20"/>
    </location>
</feature>
<sequence>VPEAPCPRQPPQPLEPVQVGIPGALQLQKPLVPSEDFEDISDQCGPGLQAEDQSPGSQSDTGPPDEEPFEAEGSAGEESKGAHEEMPEVDEEAMGSPVAPKIEAAAEEVEEEEQVGYAEIIRRNEDSYTMPDEEEEEGVDEDR</sequence>
<proteinExistence type="predicted"/>
<evidence type="ECO:0000256" key="1">
    <source>
        <dbReference type="SAM" id="MobiDB-lite"/>
    </source>
</evidence>
<feature type="compositionally biased region" description="Pro residues" evidence="1">
    <location>
        <begin position="1"/>
        <end position="14"/>
    </location>
</feature>
<accession>A0A812Y953</accession>
<reference evidence="2" key="1">
    <citation type="submission" date="2021-02" db="EMBL/GenBank/DDBJ databases">
        <authorList>
            <person name="Dougan E. K."/>
            <person name="Rhodes N."/>
            <person name="Thang M."/>
            <person name="Chan C."/>
        </authorList>
    </citation>
    <scope>NUCLEOTIDE SEQUENCE</scope>
</reference>
<feature type="compositionally biased region" description="Basic and acidic residues" evidence="1">
    <location>
        <begin position="77"/>
        <end position="86"/>
    </location>
</feature>
<dbReference type="AlphaFoldDB" id="A0A812Y953"/>
<name>A0A812Y953_SYMPI</name>
<feature type="compositionally biased region" description="Acidic residues" evidence="1">
    <location>
        <begin position="105"/>
        <end position="114"/>
    </location>
</feature>
<feature type="non-terminal residue" evidence="2">
    <location>
        <position position="1"/>
    </location>
</feature>
<feature type="compositionally biased region" description="Polar residues" evidence="1">
    <location>
        <begin position="51"/>
        <end position="61"/>
    </location>
</feature>
<evidence type="ECO:0000313" key="3">
    <source>
        <dbReference type="Proteomes" id="UP000649617"/>
    </source>
</evidence>
<organism evidence="2 3">
    <name type="scientific">Symbiodinium pilosum</name>
    <name type="common">Dinoflagellate</name>
    <dbReference type="NCBI Taxonomy" id="2952"/>
    <lineage>
        <taxon>Eukaryota</taxon>
        <taxon>Sar</taxon>
        <taxon>Alveolata</taxon>
        <taxon>Dinophyceae</taxon>
        <taxon>Suessiales</taxon>
        <taxon>Symbiodiniaceae</taxon>
        <taxon>Symbiodinium</taxon>
    </lineage>
</organism>
<comment type="caution">
    <text evidence="2">The sequence shown here is derived from an EMBL/GenBank/DDBJ whole genome shotgun (WGS) entry which is preliminary data.</text>
</comment>
<dbReference type="EMBL" id="CAJNIZ010047271">
    <property type="protein sequence ID" value="CAE7765280.1"/>
    <property type="molecule type" value="Genomic_DNA"/>
</dbReference>